<reference evidence="1 2" key="1">
    <citation type="submission" date="2021-04" db="EMBL/GenBank/DDBJ databases">
        <authorList>
            <person name="Pira H."/>
            <person name="Risdian C."/>
            <person name="Wink J."/>
        </authorList>
    </citation>
    <scope>NUCLEOTIDE SEQUENCE [LARGE SCALE GENOMIC DNA]</scope>
    <source>
        <strain evidence="1 2">WH53</strain>
    </source>
</reference>
<proteinExistence type="predicted"/>
<keyword evidence="2" id="KW-1185">Reference proteome</keyword>
<evidence type="ECO:0008006" key="3">
    <source>
        <dbReference type="Google" id="ProtNLM"/>
    </source>
</evidence>
<sequence length="66" mass="7484">MLSVDDPFWHTHFPPNGWGCKCRVRALSVQEATKKGIAKTPAIRWVSWTHQQTGRTERIPEGIDPG</sequence>
<evidence type="ECO:0000313" key="2">
    <source>
        <dbReference type="Proteomes" id="UP000690515"/>
    </source>
</evidence>
<name>A0ABS5ZI21_9GAMM</name>
<protein>
    <recommendedName>
        <fullName evidence="3">Phage head morphogenesis domain-containing protein</fullName>
    </recommendedName>
</protein>
<comment type="caution">
    <text evidence="1">The sequence shown here is derived from an EMBL/GenBank/DDBJ whole genome shotgun (WGS) entry which is preliminary data.</text>
</comment>
<dbReference type="EMBL" id="JAGSOY010000098">
    <property type="protein sequence ID" value="MBU2713723.1"/>
    <property type="molecule type" value="Genomic_DNA"/>
</dbReference>
<gene>
    <name evidence="1" type="ORF">KCG35_21925</name>
</gene>
<evidence type="ECO:0000313" key="1">
    <source>
        <dbReference type="EMBL" id="MBU2713723.1"/>
    </source>
</evidence>
<dbReference type="Proteomes" id="UP000690515">
    <property type="component" value="Unassembled WGS sequence"/>
</dbReference>
<accession>A0ABS5ZI21</accession>
<organism evidence="1 2">
    <name type="scientific">Zooshikella harenae</name>
    <dbReference type="NCBI Taxonomy" id="2827238"/>
    <lineage>
        <taxon>Bacteria</taxon>
        <taxon>Pseudomonadati</taxon>
        <taxon>Pseudomonadota</taxon>
        <taxon>Gammaproteobacteria</taxon>
        <taxon>Oceanospirillales</taxon>
        <taxon>Zooshikellaceae</taxon>
        <taxon>Zooshikella</taxon>
    </lineage>
</organism>
<dbReference type="RefSeq" id="WP_215822006.1">
    <property type="nucleotide sequence ID" value="NZ_JAGSOY010000098.1"/>
</dbReference>